<proteinExistence type="predicted"/>
<dbReference type="Gene3D" id="3.40.50.1000">
    <property type="entry name" value="HAD superfamily/HAD-like"/>
    <property type="match status" value="1"/>
</dbReference>
<evidence type="ECO:0000313" key="2">
    <source>
        <dbReference type="Proteomes" id="UP001210865"/>
    </source>
</evidence>
<dbReference type="SUPFAM" id="SSF56784">
    <property type="entry name" value="HAD-like"/>
    <property type="match status" value="1"/>
</dbReference>
<organism evidence="1 2">
    <name type="scientific">Sphingomonas abietis</name>
    <dbReference type="NCBI Taxonomy" id="3012344"/>
    <lineage>
        <taxon>Bacteria</taxon>
        <taxon>Pseudomonadati</taxon>
        <taxon>Pseudomonadota</taxon>
        <taxon>Alphaproteobacteria</taxon>
        <taxon>Sphingomonadales</taxon>
        <taxon>Sphingomonadaceae</taxon>
        <taxon>Sphingomonas</taxon>
    </lineage>
</organism>
<reference evidence="1 2" key="1">
    <citation type="submission" date="2022-12" db="EMBL/GenBank/DDBJ databases">
        <title>Sphingomonas abieness sp. nov., an endophytic bacterium isolated from Abies koreana.</title>
        <authorList>
            <person name="Jiang L."/>
            <person name="Lee J."/>
        </authorList>
    </citation>
    <scope>NUCLEOTIDE SEQUENCE [LARGE SCALE GENOMIC DNA]</scope>
    <source>
        <strain evidence="2">PAMB 00755</strain>
    </source>
</reference>
<name>A0ABY7NTK9_9SPHN</name>
<dbReference type="RefSeq" id="WP_270078531.1">
    <property type="nucleotide sequence ID" value="NZ_CP115174.1"/>
</dbReference>
<dbReference type="InterPro" id="IPR023214">
    <property type="entry name" value="HAD_sf"/>
</dbReference>
<dbReference type="InterPro" id="IPR036412">
    <property type="entry name" value="HAD-like_sf"/>
</dbReference>
<dbReference type="Proteomes" id="UP001210865">
    <property type="component" value="Chromosome"/>
</dbReference>
<sequence>MTHAEKRERIADALMDSQYLAGAKAGWNAAQDKNPEVAFASLLASRDGHLAGFKEARSSLPPATSEIGADMVLPDMPDPTVCFADHSYPAFSRKQMEEYARAAIRSLAADYRRGLEDAAKVAENCNVFFGANDSAITVATTVRISITAAIRSLAASPSALSAGEPHVFLDCDGVLADFDTYAEAYFGMPPRAYEAKVGSDRFWKELEAKGDFYRNLPLMPDANALVDAVRHLKPTILTGCPRGNWAEAQKIAWAHEHFPDIPVITCRSADKRLHAKPGDVLIDDWPQHRHRWIEMGGVFISHADAKTSLAALWAHYPQLSAGETEHG</sequence>
<dbReference type="EMBL" id="CP115174">
    <property type="protein sequence ID" value="WBO23902.1"/>
    <property type="molecule type" value="Genomic_DNA"/>
</dbReference>
<keyword evidence="2" id="KW-1185">Reference proteome</keyword>
<evidence type="ECO:0000313" key="1">
    <source>
        <dbReference type="EMBL" id="WBO23902.1"/>
    </source>
</evidence>
<protein>
    <submittedName>
        <fullName evidence="1">Uncharacterized protein</fullName>
    </submittedName>
</protein>
<gene>
    <name evidence="1" type="ORF">PBT88_07280</name>
</gene>
<accession>A0ABY7NTK9</accession>